<dbReference type="GO" id="GO:0000976">
    <property type="term" value="F:transcription cis-regulatory region binding"/>
    <property type="evidence" value="ECO:0000318"/>
    <property type="project" value="GO_Central"/>
</dbReference>
<sequence length="246" mass="26740">MDDLLSPSSSFVPPSPSSHFSTVGQQVLEFVSREIPEQWLFDDGTMSQNADRELAELSELPPSLPATLQCQTNRRGRKTGPRSDGRHSAVSHVQAERLRRDKLNRRFCDLRAAVPNVSRMDKASLLADAVAYIAELRSRVARLGDEANKELEQSSVAASKFVQVDEAVDVRMVGSDAAAVRVTTAASHAPARLMGALRSLELQVQHACVSRVQGVTLQDVVVDVPPSMQDADGLRSALLQTLQDSA</sequence>
<dbReference type="Gramene" id="TraesCLE_scaffold_012322_01G000100.1">
    <property type="protein sequence ID" value="TraesCLE_scaffold_012322_01G000100.1"/>
    <property type="gene ID" value="TraesCLE_scaffold_012322_01G000100"/>
</dbReference>
<dbReference type="Pfam" id="PF00010">
    <property type="entry name" value="HLH"/>
    <property type="match status" value="1"/>
</dbReference>
<dbReference type="GO" id="GO:0005634">
    <property type="term" value="C:nucleus"/>
    <property type="evidence" value="ECO:0000318"/>
    <property type="project" value="GO_Central"/>
</dbReference>
<feature type="domain" description="BHLH" evidence="6">
    <location>
        <begin position="87"/>
        <end position="136"/>
    </location>
</feature>
<comment type="subcellular location">
    <subcellularLocation>
        <location evidence="4">Nucleus</location>
    </subcellularLocation>
</comment>
<dbReference type="InterPro" id="IPR045084">
    <property type="entry name" value="AIB/MYC-like"/>
</dbReference>
<protein>
    <recommendedName>
        <fullName evidence="4">Transcription factor</fullName>
        <shortName evidence="4">bHLH transcription factor</shortName>
    </recommendedName>
    <alternativeName>
        <fullName evidence="4">Basic helix-loop-helix protein</fullName>
    </alternativeName>
</protein>
<organism evidence="7">
    <name type="scientific">Triticum aestivum</name>
    <name type="common">Wheat</name>
    <dbReference type="NCBI Taxonomy" id="4565"/>
    <lineage>
        <taxon>Eukaryota</taxon>
        <taxon>Viridiplantae</taxon>
        <taxon>Streptophyta</taxon>
        <taxon>Embryophyta</taxon>
        <taxon>Tracheophyta</taxon>
        <taxon>Spermatophyta</taxon>
        <taxon>Magnoliopsida</taxon>
        <taxon>Liliopsida</taxon>
        <taxon>Poales</taxon>
        <taxon>Poaceae</taxon>
        <taxon>BOP clade</taxon>
        <taxon>Pooideae</taxon>
        <taxon>Triticodae</taxon>
        <taxon>Triticeae</taxon>
        <taxon>Triticinae</taxon>
        <taxon>Triticum</taxon>
    </lineage>
</organism>
<keyword evidence="3 4" id="KW-0804">Transcription</keyword>
<dbReference type="Gramene" id="TraesCSU03G0372400.1">
    <property type="protein sequence ID" value="TraesCSU03G0372400.1.CDS"/>
    <property type="gene ID" value="TraesCSU03G0372400"/>
</dbReference>
<feature type="region of interest" description="Disordered" evidence="5">
    <location>
        <begin position="63"/>
        <end position="95"/>
    </location>
</feature>
<dbReference type="Gramene" id="TraesCS2B02G469200.1">
    <property type="protein sequence ID" value="TraesCS2B02G469200.1"/>
    <property type="gene ID" value="TraesCS2B02G469200"/>
</dbReference>
<dbReference type="InterPro" id="IPR036638">
    <property type="entry name" value="HLH_DNA-bd_sf"/>
</dbReference>
<dbReference type="Gene3D" id="4.10.280.10">
    <property type="entry name" value="Helix-loop-helix DNA-binding domain"/>
    <property type="match status" value="1"/>
</dbReference>
<dbReference type="PROSITE" id="PS50888">
    <property type="entry name" value="BHLH"/>
    <property type="match status" value="1"/>
</dbReference>
<accession>A0A341ZFK4</accession>
<dbReference type="AlphaFoldDB" id="A0A341ZFK4"/>
<evidence type="ECO:0000259" key="6">
    <source>
        <dbReference type="PROSITE" id="PS50888"/>
    </source>
</evidence>
<dbReference type="GO" id="GO:0006355">
    <property type="term" value="P:regulation of DNA-templated transcription"/>
    <property type="evidence" value="ECO:0000318"/>
    <property type="project" value="GO_Central"/>
</dbReference>
<evidence type="ECO:0000256" key="1">
    <source>
        <dbReference type="ARBA" id="ARBA00005510"/>
    </source>
</evidence>
<dbReference type="OrthoDB" id="691089at2759"/>
<dbReference type="Gramene" id="TraesROB_scaffold_264897_01G000100.1">
    <property type="protein sequence ID" value="TraesROB_scaffold_264897_01G000100.1"/>
    <property type="gene ID" value="TraesROB_scaffold_264897_01G000100"/>
</dbReference>
<dbReference type="Proteomes" id="UP000019116">
    <property type="component" value="Chromosome 2B"/>
</dbReference>
<dbReference type="SMR" id="A0A341ZFK4"/>
<keyword evidence="4" id="KW-0539">Nucleus</keyword>
<comment type="similarity">
    <text evidence="1">Belongs to the bHLH protein family.</text>
</comment>
<proteinExistence type="inferred from homology"/>
<keyword evidence="8" id="KW-1185">Reference proteome</keyword>
<dbReference type="Gramene" id="TraesCS2B03G1187000.1">
    <property type="protein sequence ID" value="TraesCS2B03G1187000.1.CDS"/>
    <property type="gene ID" value="TraesCS2B03G1187000"/>
</dbReference>
<dbReference type="PANTHER" id="PTHR11514:SF115">
    <property type="entry name" value="TRANSCRIPTION FACTOR"/>
    <property type="match status" value="1"/>
</dbReference>
<evidence type="ECO:0000256" key="4">
    <source>
        <dbReference type="RuleBase" id="RU369104"/>
    </source>
</evidence>
<dbReference type="SMART" id="SM00353">
    <property type="entry name" value="HLH"/>
    <property type="match status" value="1"/>
</dbReference>
<dbReference type="SUPFAM" id="SSF47459">
    <property type="entry name" value="HLH, helix-loop-helix DNA-binding domain"/>
    <property type="match status" value="1"/>
</dbReference>
<reference evidence="7" key="2">
    <citation type="submission" date="2018-10" db="UniProtKB">
        <authorList>
            <consortium name="EnsemblPlants"/>
        </authorList>
    </citation>
    <scope>IDENTIFICATION</scope>
</reference>
<keyword evidence="2 4" id="KW-0805">Transcription regulation</keyword>
<dbReference type="GO" id="GO:0046983">
    <property type="term" value="F:protein dimerization activity"/>
    <property type="evidence" value="ECO:0007669"/>
    <property type="project" value="InterPro"/>
</dbReference>
<evidence type="ECO:0000313" key="7">
    <source>
        <dbReference type="EnsemblPlants" id="TraesCS2B02G469200.1"/>
    </source>
</evidence>
<name>A0A341ZFK4_WHEAT</name>
<evidence type="ECO:0000256" key="5">
    <source>
        <dbReference type="SAM" id="MobiDB-lite"/>
    </source>
</evidence>
<dbReference type="Gramene" id="TraesCAD_scaffold_011207_01G000100.1">
    <property type="protein sequence ID" value="TraesCAD_scaffold_011207_01G000100.1"/>
    <property type="gene ID" value="TraesCAD_scaffold_011207_01G000100"/>
</dbReference>
<evidence type="ECO:0000256" key="3">
    <source>
        <dbReference type="ARBA" id="ARBA00023163"/>
    </source>
</evidence>
<dbReference type="PANTHER" id="PTHR11514">
    <property type="entry name" value="MYC"/>
    <property type="match status" value="1"/>
</dbReference>
<dbReference type="Gramene" id="TraesROB_scaffold_239423_01G000100.1">
    <property type="protein sequence ID" value="TraesROB_scaffold_239423_01G000100.1"/>
    <property type="gene ID" value="TraesROB_scaffold_239423_01G000100"/>
</dbReference>
<dbReference type="EnsemblPlants" id="TraesCSU02G222600.1">
    <property type="protein sequence ID" value="TraesCSU02G222600.1"/>
    <property type="gene ID" value="TraesCSU02G222600"/>
</dbReference>
<evidence type="ECO:0000256" key="2">
    <source>
        <dbReference type="ARBA" id="ARBA00023015"/>
    </source>
</evidence>
<reference evidence="7" key="1">
    <citation type="submission" date="2018-08" db="EMBL/GenBank/DDBJ databases">
        <authorList>
            <person name="Rossello M."/>
        </authorList>
    </citation>
    <scope>NUCLEOTIDE SEQUENCE [LARGE SCALE GENOMIC DNA]</scope>
    <source>
        <strain evidence="7">cv. Chinese Spring</strain>
    </source>
</reference>
<dbReference type="Gramene" id="TraesWEE_scaffold_039206_01G000100.1">
    <property type="protein sequence ID" value="TraesWEE_scaffold_039206_01G000100.1"/>
    <property type="gene ID" value="TraesWEE_scaffold_039206_01G000100"/>
</dbReference>
<dbReference type="Gramene" id="TraesCSU02G222600.1">
    <property type="protein sequence ID" value="TraesCSU02G222600.1"/>
    <property type="gene ID" value="TraesCSU02G222600"/>
</dbReference>
<dbReference type="STRING" id="4565.A0A341ZFK4"/>
<dbReference type="InterPro" id="IPR011598">
    <property type="entry name" value="bHLH_dom"/>
</dbReference>
<dbReference type="Proteomes" id="UP000019116">
    <property type="component" value="Chromosome Un"/>
</dbReference>
<dbReference type="GO" id="GO:0003700">
    <property type="term" value="F:DNA-binding transcription factor activity"/>
    <property type="evidence" value="ECO:0000318"/>
    <property type="project" value="GO_Central"/>
</dbReference>
<dbReference type="EnsemblPlants" id="TraesCS2B02G469200.1">
    <property type="protein sequence ID" value="TraesCS2B02G469200.1"/>
    <property type="gene ID" value="TraesCS2B02G469200"/>
</dbReference>
<dbReference type="Gramene" id="TraesRN2B0101230800.1">
    <property type="protein sequence ID" value="TraesRN2B0101230800.1"/>
    <property type="gene ID" value="TraesRN2B0101230800"/>
</dbReference>
<evidence type="ECO:0000313" key="8">
    <source>
        <dbReference type="Proteomes" id="UP000019116"/>
    </source>
</evidence>